<accession>A0A9P4H4C5</accession>
<feature type="non-terminal residue" evidence="3">
    <location>
        <position position="418"/>
    </location>
</feature>
<name>A0A9P4H4C5_9PLEO</name>
<reference evidence="3" key="1">
    <citation type="journal article" date="2020" name="Stud. Mycol.">
        <title>101 Dothideomycetes genomes: a test case for predicting lifestyles and emergence of pathogens.</title>
        <authorList>
            <person name="Haridas S."/>
            <person name="Albert R."/>
            <person name="Binder M."/>
            <person name="Bloem J."/>
            <person name="Labutti K."/>
            <person name="Salamov A."/>
            <person name="Andreopoulos B."/>
            <person name="Baker S."/>
            <person name="Barry K."/>
            <person name="Bills G."/>
            <person name="Bluhm B."/>
            <person name="Cannon C."/>
            <person name="Castanera R."/>
            <person name="Culley D."/>
            <person name="Daum C."/>
            <person name="Ezra D."/>
            <person name="Gonzalez J."/>
            <person name="Henrissat B."/>
            <person name="Kuo A."/>
            <person name="Liang C."/>
            <person name="Lipzen A."/>
            <person name="Lutzoni F."/>
            <person name="Magnuson J."/>
            <person name="Mondo S."/>
            <person name="Nolan M."/>
            <person name="Ohm R."/>
            <person name="Pangilinan J."/>
            <person name="Park H.-J."/>
            <person name="Ramirez L."/>
            <person name="Alfaro M."/>
            <person name="Sun H."/>
            <person name="Tritt A."/>
            <person name="Yoshinaga Y."/>
            <person name="Zwiers L.-H."/>
            <person name="Turgeon B."/>
            <person name="Goodwin S."/>
            <person name="Spatafora J."/>
            <person name="Crous P."/>
            <person name="Grigoriev I."/>
        </authorList>
    </citation>
    <scope>NUCLEOTIDE SEQUENCE</scope>
    <source>
        <strain evidence="3">CBS 110217</strain>
    </source>
</reference>
<evidence type="ECO:0000256" key="2">
    <source>
        <dbReference type="SAM" id="MobiDB-lite"/>
    </source>
</evidence>
<dbReference type="Proteomes" id="UP000799777">
    <property type="component" value="Unassembled WGS sequence"/>
</dbReference>
<gene>
    <name evidence="3" type="ORF">EK21DRAFT_25968</name>
</gene>
<comment type="caution">
    <text evidence="3">The sequence shown here is derived from an EMBL/GenBank/DDBJ whole genome shotgun (WGS) entry which is preliminary data.</text>
</comment>
<dbReference type="OrthoDB" id="5410764at2759"/>
<keyword evidence="4" id="KW-1185">Reference proteome</keyword>
<evidence type="ECO:0000313" key="4">
    <source>
        <dbReference type="Proteomes" id="UP000799777"/>
    </source>
</evidence>
<proteinExistence type="predicted"/>
<feature type="coiled-coil region" evidence="1">
    <location>
        <begin position="191"/>
        <end position="228"/>
    </location>
</feature>
<feature type="compositionally biased region" description="Polar residues" evidence="2">
    <location>
        <begin position="389"/>
        <end position="400"/>
    </location>
</feature>
<evidence type="ECO:0000313" key="3">
    <source>
        <dbReference type="EMBL" id="KAF2027821.1"/>
    </source>
</evidence>
<feature type="compositionally biased region" description="Polar residues" evidence="2">
    <location>
        <begin position="304"/>
        <end position="325"/>
    </location>
</feature>
<dbReference type="EMBL" id="ML978221">
    <property type="protein sequence ID" value="KAF2027821.1"/>
    <property type="molecule type" value="Genomic_DNA"/>
</dbReference>
<sequence>MSPGSMTVPPSEGTAPLNFIYACQVCCYSFADVYDGRNTTVKGFSDGINPKERLVTHLFLASCCHVFCGSHLEGGGPAFHPDGQRPKAPCPVCIKEKGDHEPRDLYSVRGFQESEYDPMIPDTWFKTPPIGFDSKGKEMEALRFQYLALVRYCQNTHASRKPMQDALAKTEKRLSSVQNIASGEHAKVLTLQQETEKLKAAQKEFDKSQAEVERLRDVEQEVDQYRRLNVNPKDLETFKNNKDAIRHYLKLVPVLIEQNEKMRERLASLGFAMALEPVPNLKSFDLDTLDDDGGMNARHIGDTVPSQRKTTSSHTAGRSAHTSGGAQPGPSSPLTQRPMKRQRLESPLPHNMHVDPPTSRDAMPPPQKSLSKMRSVRKIFPSIKKRFTSGRSNPGPQEQHSNGDVHMYEDAQWDSRSY</sequence>
<keyword evidence="1" id="KW-0175">Coiled coil</keyword>
<feature type="region of interest" description="Disordered" evidence="2">
    <location>
        <begin position="295"/>
        <end position="418"/>
    </location>
</feature>
<protein>
    <submittedName>
        <fullName evidence="3">Uncharacterized protein</fullName>
    </submittedName>
</protein>
<evidence type="ECO:0000256" key="1">
    <source>
        <dbReference type="SAM" id="Coils"/>
    </source>
</evidence>
<dbReference type="AlphaFoldDB" id="A0A9P4H4C5"/>
<organism evidence="3 4">
    <name type="scientific">Setomelanomma holmii</name>
    <dbReference type="NCBI Taxonomy" id="210430"/>
    <lineage>
        <taxon>Eukaryota</taxon>
        <taxon>Fungi</taxon>
        <taxon>Dikarya</taxon>
        <taxon>Ascomycota</taxon>
        <taxon>Pezizomycotina</taxon>
        <taxon>Dothideomycetes</taxon>
        <taxon>Pleosporomycetidae</taxon>
        <taxon>Pleosporales</taxon>
        <taxon>Pleosporineae</taxon>
        <taxon>Phaeosphaeriaceae</taxon>
        <taxon>Setomelanomma</taxon>
    </lineage>
</organism>